<dbReference type="RefSeq" id="WP_101451659.1">
    <property type="nucleotide sequence ID" value="NZ_PCGX01000001.1"/>
</dbReference>
<dbReference type="Proteomes" id="UP000233727">
    <property type="component" value="Unassembled WGS sequence"/>
</dbReference>
<accession>A0A2N3QNV1</accession>
<name>A0A2N3QNV1_9BIFI</name>
<protein>
    <recommendedName>
        <fullName evidence="3">Toxin-antitoxin system protein</fullName>
    </recommendedName>
</protein>
<gene>
    <name evidence="1" type="ORF">CQR47_0123</name>
</gene>
<proteinExistence type="predicted"/>
<dbReference type="GeneID" id="78109085"/>
<dbReference type="AlphaFoldDB" id="A0A2N3QNV1"/>
<comment type="caution">
    <text evidence="1">The sequence shown here is derived from an EMBL/GenBank/DDBJ whole genome shotgun (WGS) entry which is preliminary data.</text>
</comment>
<dbReference type="SUPFAM" id="SSF47598">
    <property type="entry name" value="Ribbon-helix-helix"/>
    <property type="match status" value="1"/>
</dbReference>
<evidence type="ECO:0000313" key="2">
    <source>
        <dbReference type="Proteomes" id="UP000233727"/>
    </source>
</evidence>
<evidence type="ECO:0000313" key="1">
    <source>
        <dbReference type="EMBL" id="PKU93349.1"/>
    </source>
</evidence>
<dbReference type="EMBL" id="PCGY01000002">
    <property type="protein sequence ID" value="PKU93349.1"/>
    <property type="molecule type" value="Genomic_DNA"/>
</dbReference>
<reference evidence="1 2" key="1">
    <citation type="submission" date="2017-10" db="EMBL/GenBank/DDBJ databases">
        <title>Bifidobacterium genomics.</title>
        <authorList>
            <person name="Lugli G.A."/>
            <person name="Milani C."/>
            <person name="Mancabelli L."/>
        </authorList>
    </citation>
    <scope>NUCLEOTIDE SEQUENCE [LARGE SCALE GENOMIC DNA]</scope>
    <source>
        <strain evidence="1 2">1542B</strain>
    </source>
</reference>
<dbReference type="GO" id="GO:0006355">
    <property type="term" value="P:regulation of DNA-templated transcription"/>
    <property type="evidence" value="ECO:0007669"/>
    <property type="project" value="InterPro"/>
</dbReference>
<organism evidence="1 2">
    <name type="scientific">Bifidobacterium thermophilum</name>
    <dbReference type="NCBI Taxonomy" id="33905"/>
    <lineage>
        <taxon>Bacteria</taxon>
        <taxon>Bacillati</taxon>
        <taxon>Actinomycetota</taxon>
        <taxon>Actinomycetes</taxon>
        <taxon>Bifidobacteriales</taxon>
        <taxon>Bifidobacteriaceae</taxon>
        <taxon>Bifidobacterium</taxon>
    </lineage>
</organism>
<dbReference type="InterPro" id="IPR010985">
    <property type="entry name" value="Ribbon_hlx_hlx"/>
</dbReference>
<sequence length="67" mass="7165">MKYAELIGGGASTSQRQDFLAEGDPTPITLRVPKNLKDVAAETARLPGISFSAFVRSCIINELAGRD</sequence>
<evidence type="ECO:0008006" key="3">
    <source>
        <dbReference type="Google" id="ProtNLM"/>
    </source>
</evidence>